<dbReference type="EMBL" id="CAJJDN010000183">
    <property type="protein sequence ID" value="CAD8128138.1"/>
    <property type="molecule type" value="Genomic_DNA"/>
</dbReference>
<sequence length="104" mass="12221">MKTQSSDSKVRSYCKVPMIKQEQLLNLVFKEEWKVNQAAQLLNIKYATAKNIVLRFKKANILSQHKKLFETKRCQYRQIGESKTQINTKDVLSSDDLDQQMKKL</sequence>
<evidence type="ECO:0000313" key="1">
    <source>
        <dbReference type="EMBL" id="CAD8128138.1"/>
    </source>
</evidence>
<name>A0A8S1RIX9_9CILI</name>
<dbReference type="Proteomes" id="UP000692954">
    <property type="component" value="Unassembled WGS sequence"/>
</dbReference>
<reference evidence="1" key="1">
    <citation type="submission" date="2021-01" db="EMBL/GenBank/DDBJ databases">
        <authorList>
            <consortium name="Genoscope - CEA"/>
            <person name="William W."/>
        </authorList>
    </citation>
    <scope>NUCLEOTIDE SEQUENCE</scope>
</reference>
<evidence type="ECO:0000313" key="2">
    <source>
        <dbReference type="Proteomes" id="UP000692954"/>
    </source>
</evidence>
<accession>A0A8S1RIX9</accession>
<gene>
    <name evidence="1" type="ORF">PSON_ATCC_30995.1.T1830071</name>
</gene>
<protein>
    <submittedName>
        <fullName evidence="1">Uncharacterized protein</fullName>
    </submittedName>
</protein>
<comment type="caution">
    <text evidence="1">The sequence shown here is derived from an EMBL/GenBank/DDBJ whole genome shotgun (WGS) entry which is preliminary data.</text>
</comment>
<dbReference type="AlphaFoldDB" id="A0A8S1RIX9"/>
<proteinExistence type="predicted"/>
<dbReference type="OrthoDB" id="308181at2759"/>
<keyword evidence="2" id="KW-1185">Reference proteome</keyword>
<organism evidence="1 2">
    <name type="scientific">Paramecium sonneborni</name>
    <dbReference type="NCBI Taxonomy" id="65129"/>
    <lineage>
        <taxon>Eukaryota</taxon>
        <taxon>Sar</taxon>
        <taxon>Alveolata</taxon>
        <taxon>Ciliophora</taxon>
        <taxon>Intramacronucleata</taxon>
        <taxon>Oligohymenophorea</taxon>
        <taxon>Peniculida</taxon>
        <taxon>Parameciidae</taxon>
        <taxon>Paramecium</taxon>
    </lineage>
</organism>